<dbReference type="AlphaFoldDB" id="A0AAF0R7G8"/>
<reference evidence="1" key="1">
    <citation type="submission" date="2023-08" db="EMBL/GenBank/DDBJ databases">
        <title>A de novo genome assembly of Solanum verrucosum Schlechtendal, a Mexican diploid species geographically isolated from the other diploid A-genome species in potato relatives.</title>
        <authorList>
            <person name="Hosaka K."/>
        </authorList>
    </citation>
    <scope>NUCLEOTIDE SEQUENCE</scope>
    <source>
        <tissue evidence="1">Young leaves</tissue>
    </source>
</reference>
<evidence type="ECO:0000313" key="2">
    <source>
        <dbReference type="Proteomes" id="UP001234989"/>
    </source>
</evidence>
<dbReference type="EMBL" id="CP133617">
    <property type="protein sequence ID" value="WMV35508.1"/>
    <property type="molecule type" value="Genomic_DNA"/>
</dbReference>
<evidence type="ECO:0000313" key="1">
    <source>
        <dbReference type="EMBL" id="WMV35508.1"/>
    </source>
</evidence>
<name>A0AAF0R7G8_SOLVR</name>
<organism evidence="1 2">
    <name type="scientific">Solanum verrucosum</name>
    <dbReference type="NCBI Taxonomy" id="315347"/>
    <lineage>
        <taxon>Eukaryota</taxon>
        <taxon>Viridiplantae</taxon>
        <taxon>Streptophyta</taxon>
        <taxon>Embryophyta</taxon>
        <taxon>Tracheophyta</taxon>
        <taxon>Spermatophyta</taxon>
        <taxon>Magnoliopsida</taxon>
        <taxon>eudicotyledons</taxon>
        <taxon>Gunneridae</taxon>
        <taxon>Pentapetalae</taxon>
        <taxon>asterids</taxon>
        <taxon>lamiids</taxon>
        <taxon>Solanales</taxon>
        <taxon>Solanaceae</taxon>
        <taxon>Solanoideae</taxon>
        <taxon>Solaneae</taxon>
        <taxon>Solanum</taxon>
    </lineage>
</organism>
<proteinExistence type="predicted"/>
<dbReference type="Proteomes" id="UP001234989">
    <property type="component" value="Chromosome 6"/>
</dbReference>
<sequence length="44" mass="4968">MRRKVRSLSDIYHRTPKCVSSTVSADPQFTSIHISAAYTCIINI</sequence>
<accession>A0AAF0R7G8</accession>
<keyword evidence="2" id="KW-1185">Reference proteome</keyword>
<gene>
    <name evidence="1" type="ORF">MTR67_028893</name>
</gene>
<protein>
    <submittedName>
        <fullName evidence="1">Uncharacterized protein</fullName>
    </submittedName>
</protein>